<evidence type="ECO:0000313" key="2">
    <source>
        <dbReference type="Proteomes" id="UP000638014"/>
    </source>
</evidence>
<dbReference type="AlphaFoldDB" id="A0A8J6UM91"/>
<dbReference type="EMBL" id="JACXAF010000016">
    <property type="protein sequence ID" value="MBD1390240.1"/>
    <property type="molecule type" value="Genomic_DNA"/>
</dbReference>
<accession>A0A8J6UM91</accession>
<name>A0A8J6UM91_9GAMM</name>
<proteinExistence type="predicted"/>
<dbReference type="RefSeq" id="WP_191145314.1">
    <property type="nucleotide sequence ID" value="NZ_JACXAF010000016.1"/>
</dbReference>
<evidence type="ECO:0008006" key="3">
    <source>
        <dbReference type="Google" id="ProtNLM"/>
    </source>
</evidence>
<gene>
    <name evidence="1" type="ORF">IC617_12430</name>
</gene>
<dbReference type="InterPro" id="IPR030852">
    <property type="entry name" value="RcsF"/>
</dbReference>
<protein>
    <recommendedName>
        <fullName evidence="3">RcsF protein</fullName>
    </recommendedName>
</protein>
<keyword evidence="2" id="KW-1185">Reference proteome</keyword>
<reference evidence="1" key="1">
    <citation type="submission" date="2020-09" db="EMBL/GenBank/DDBJ databases">
        <title>A novel bacterium of genus Neiella, isolated from South China Sea.</title>
        <authorList>
            <person name="Huang H."/>
            <person name="Mo K."/>
            <person name="Hu Y."/>
        </authorList>
    </citation>
    <scope>NUCLEOTIDE SEQUENCE</scope>
    <source>
        <strain evidence="1">HB171785</strain>
    </source>
</reference>
<dbReference type="Gene3D" id="3.30.110.70">
    <property type="entry name" value="Hypothetical protein apc22750. Chain B"/>
    <property type="match status" value="1"/>
</dbReference>
<dbReference type="Pfam" id="PF16358">
    <property type="entry name" value="RcsF"/>
    <property type="match status" value="1"/>
</dbReference>
<evidence type="ECO:0000313" key="1">
    <source>
        <dbReference type="EMBL" id="MBD1390240.1"/>
    </source>
</evidence>
<organism evidence="1 2">
    <name type="scientific">Neiella litorisoli</name>
    <dbReference type="NCBI Taxonomy" id="2771431"/>
    <lineage>
        <taxon>Bacteria</taxon>
        <taxon>Pseudomonadati</taxon>
        <taxon>Pseudomonadota</taxon>
        <taxon>Gammaproteobacteria</taxon>
        <taxon>Alteromonadales</taxon>
        <taxon>Echinimonadaceae</taxon>
        <taxon>Neiella</taxon>
    </lineage>
</organism>
<sequence length="132" mass="14007">MENNIVNKLPLILALLLGACASDYDVSTNLDPQNFKDYFKPSEVQLFPASELPEGAKRIAAVSGFSCQENSNAVPASIADARTDARIKAANQGANALVIDVCETEQNTESPACVILVSCYGRAFAIAATEQP</sequence>
<dbReference type="GO" id="GO:0009279">
    <property type="term" value="C:cell outer membrane"/>
    <property type="evidence" value="ECO:0007669"/>
    <property type="project" value="InterPro"/>
</dbReference>
<dbReference type="Proteomes" id="UP000638014">
    <property type="component" value="Unassembled WGS sequence"/>
</dbReference>
<comment type="caution">
    <text evidence="1">The sequence shown here is derived from an EMBL/GenBank/DDBJ whole genome shotgun (WGS) entry which is preliminary data.</text>
</comment>
<dbReference type="GO" id="GO:0035556">
    <property type="term" value="P:intracellular signal transduction"/>
    <property type="evidence" value="ECO:0007669"/>
    <property type="project" value="InterPro"/>
</dbReference>